<dbReference type="GO" id="GO:0016853">
    <property type="term" value="F:isomerase activity"/>
    <property type="evidence" value="ECO:0007669"/>
    <property type="project" value="UniProtKB-KW"/>
</dbReference>
<dbReference type="EMBL" id="BAAAFG010000014">
    <property type="protein sequence ID" value="GAA0872360.1"/>
    <property type="molecule type" value="Genomic_DNA"/>
</dbReference>
<dbReference type="InterPro" id="IPR006063">
    <property type="entry name" value="HisA_bact_arch"/>
</dbReference>
<evidence type="ECO:0000256" key="10">
    <source>
        <dbReference type="RuleBase" id="RU003657"/>
    </source>
</evidence>
<comment type="subcellular location">
    <subcellularLocation>
        <location evidence="2 9 11">Cytoplasm</location>
    </subcellularLocation>
</comment>
<dbReference type="PANTHER" id="PTHR43090">
    <property type="entry name" value="1-(5-PHOSPHORIBOSYL)-5-[(5-PHOSPHORIBOSYLAMINO)METHYLIDENEAMINO] IMIDAZOLE-4-CARBOXAMIDE ISOMERASE"/>
    <property type="match status" value="1"/>
</dbReference>
<evidence type="ECO:0000313" key="12">
    <source>
        <dbReference type="EMBL" id="GAA0872360.1"/>
    </source>
</evidence>
<dbReference type="RefSeq" id="WP_343765572.1">
    <property type="nucleotide sequence ID" value="NZ_BAAAFG010000014.1"/>
</dbReference>
<evidence type="ECO:0000256" key="4">
    <source>
        <dbReference type="ARBA" id="ARBA00009667"/>
    </source>
</evidence>
<evidence type="ECO:0000256" key="1">
    <source>
        <dbReference type="ARBA" id="ARBA00000901"/>
    </source>
</evidence>
<evidence type="ECO:0000313" key="13">
    <source>
        <dbReference type="Proteomes" id="UP001500507"/>
    </source>
</evidence>
<evidence type="ECO:0000256" key="5">
    <source>
        <dbReference type="ARBA" id="ARBA00022490"/>
    </source>
</evidence>
<dbReference type="EC" id="5.3.1.16" evidence="9 11"/>
<comment type="pathway">
    <text evidence="3 9 11">Amino-acid biosynthesis; L-histidine biosynthesis; L-histidine from 5-phospho-alpha-D-ribose 1-diphosphate: step 4/9.</text>
</comment>
<dbReference type="InterPro" id="IPR044524">
    <property type="entry name" value="Isoase_HisA-like"/>
</dbReference>
<gene>
    <name evidence="9 12" type="primary">hisA</name>
    <name evidence="12" type="ORF">GCM10009117_15070</name>
</gene>
<dbReference type="InterPro" id="IPR006062">
    <property type="entry name" value="His_biosynth"/>
</dbReference>
<feature type="active site" description="Proton donor" evidence="9">
    <location>
        <position position="149"/>
    </location>
</feature>
<accession>A0ABN1MGQ6</accession>
<evidence type="ECO:0000256" key="9">
    <source>
        <dbReference type="HAMAP-Rule" id="MF_01014"/>
    </source>
</evidence>
<organism evidence="12 13">
    <name type="scientific">Gangjinia marincola</name>
    <dbReference type="NCBI Taxonomy" id="578463"/>
    <lineage>
        <taxon>Bacteria</taxon>
        <taxon>Pseudomonadati</taxon>
        <taxon>Bacteroidota</taxon>
        <taxon>Flavobacteriia</taxon>
        <taxon>Flavobacteriales</taxon>
        <taxon>Flavobacteriaceae</taxon>
        <taxon>Gangjinia</taxon>
    </lineage>
</organism>
<keyword evidence="8 9" id="KW-0413">Isomerase</keyword>
<comment type="similarity">
    <text evidence="4 9 10">Belongs to the HisA/HisF family.</text>
</comment>
<dbReference type="CDD" id="cd04732">
    <property type="entry name" value="HisA"/>
    <property type="match status" value="1"/>
</dbReference>
<dbReference type="SUPFAM" id="SSF51366">
    <property type="entry name" value="Ribulose-phoshate binding barrel"/>
    <property type="match status" value="1"/>
</dbReference>
<feature type="active site" description="Proton acceptor" evidence="9">
    <location>
        <position position="27"/>
    </location>
</feature>
<dbReference type="InterPro" id="IPR011060">
    <property type="entry name" value="RibuloseP-bd_barrel"/>
</dbReference>
<proteinExistence type="inferred from homology"/>
<keyword evidence="5 9" id="KW-0963">Cytoplasm</keyword>
<dbReference type="PANTHER" id="PTHR43090:SF2">
    <property type="entry name" value="1-(5-PHOSPHORIBOSYL)-5-[(5-PHOSPHORIBOSYLAMINO)METHYLIDENEAMINO] IMIDAZOLE-4-CARBOXAMIDE ISOMERASE"/>
    <property type="match status" value="1"/>
</dbReference>
<evidence type="ECO:0000256" key="6">
    <source>
        <dbReference type="ARBA" id="ARBA00022605"/>
    </source>
</evidence>
<keyword evidence="6 9" id="KW-0028">Amino-acid biosynthesis</keyword>
<dbReference type="InterPro" id="IPR023016">
    <property type="entry name" value="HisA/PriA"/>
</dbReference>
<protein>
    <recommendedName>
        <fullName evidence="9 11">1-(5-phosphoribosyl)-5-[(5-phosphoribosylamino)methylideneamino] imidazole-4-carboxamide isomerase</fullName>
        <ecNumber evidence="9 11">5.3.1.16</ecNumber>
    </recommendedName>
    <alternativeName>
        <fullName evidence="9">Phosphoribosylformimino-5-aminoimidazole carboxamide ribotide isomerase</fullName>
    </alternativeName>
</protein>
<evidence type="ECO:0000256" key="3">
    <source>
        <dbReference type="ARBA" id="ARBA00005133"/>
    </source>
</evidence>
<keyword evidence="13" id="KW-1185">Reference proteome</keyword>
<name>A0ABN1MGQ6_9FLAO</name>
<keyword evidence="7 9" id="KW-0368">Histidine biosynthesis</keyword>
<dbReference type="Gene3D" id="3.20.20.70">
    <property type="entry name" value="Aldolase class I"/>
    <property type="match status" value="1"/>
</dbReference>
<sequence length="273" mass="30238">MRNKELEIKKRTPPSGFGGLRIIPAIDIIDGKSVRLSKGDYSTKKVYNEHPLEVAKQFEAHGIKYLHLVDLDGAKSKHIVNHKVLEQISNKTSLKIDFGGGLKSNEDLKIAFESGADQITGGSIAVKDPENFRYWIHTYGADKIILGADAVDEKVAVSGWQEESDRELIPFIQEYQNESIQYVICTDISKDGMLAGPAFELYKKIISSCQSEPVEGDSRKTLKLIASGGISTFDEIPKLANIGCEGVIIGKAIYEDKISLKQLEKYILGQNNH</sequence>
<comment type="caution">
    <text evidence="12">The sequence shown here is derived from an EMBL/GenBank/DDBJ whole genome shotgun (WGS) entry which is preliminary data.</text>
</comment>
<dbReference type="Proteomes" id="UP001500507">
    <property type="component" value="Unassembled WGS sequence"/>
</dbReference>
<dbReference type="InterPro" id="IPR013785">
    <property type="entry name" value="Aldolase_TIM"/>
</dbReference>
<evidence type="ECO:0000256" key="7">
    <source>
        <dbReference type="ARBA" id="ARBA00023102"/>
    </source>
</evidence>
<reference evidence="12 13" key="1">
    <citation type="journal article" date="2019" name="Int. J. Syst. Evol. Microbiol.">
        <title>The Global Catalogue of Microorganisms (GCM) 10K type strain sequencing project: providing services to taxonomists for standard genome sequencing and annotation.</title>
        <authorList>
            <consortium name="The Broad Institute Genomics Platform"/>
            <consortium name="The Broad Institute Genome Sequencing Center for Infectious Disease"/>
            <person name="Wu L."/>
            <person name="Ma J."/>
        </authorList>
    </citation>
    <scope>NUCLEOTIDE SEQUENCE [LARGE SCALE GENOMIC DNA]</scope>
    <source>
        <strain evidence="12 13">JCM 16082</strain>
    </source>
</reference>
<evidence type="ECO:0000256" key="2">
    <source>
        <dbReference type="ARBA" id="ARBA00004496"/>
    </source>
</evidence>
<dbReference type="NCBIfam" id="TIGR00007">
    <property type="entry name" value="1-(5-phosphoribosyl)-5-[(5-phosphoribosylamino)methylideneamino]imidazole-4-carboxamide isomerase"/>
    <property type="match status" value="1"/>
</dbReference>
<evidence type="ECO:0000256" key="8">
    <source>
        <dbReference type="ARBA" id="ARBA00023235"/>
    </source>
</evidence>
<dbReference type="HAMAP" id="MF_01014">
    <property type="entry name" value="HisA"/>
    <property type="match status" value="1"/>
</dbReference>
<dbReference type="Pfam" id="PF00977">
    <property type="entry name" value="His_biosynth"/>
    <property type="match status" value="1"/>
</dbReference>
<comment type="catalytic activity">
    <reaction evidence="1 9 11">
        <text>1-(5-phospho-beta-D-ribosyl)-5-[(5-phospho-beta-D-ribosylamino)methylideneamino]imidazole-4-carboxamide = 5-[(5-phospho-1-deoxy-D-ribulos-1-ylimino)methylamino]-1-(5-phospho-beta-D-ribosyl)imidazole-4-carboxamide</text>
        <dbReference type="Rhea" id="RHEA:15469"/>
        <dbReference type="ChEBI" id="CHEBI:58435"/>
        <dbReference type="ChEBI" id="CHEBI:58525"/>
        <dbReference type="EC" id="5.3.1.16"/>
    </reaction>
</comment>
<evidence type="ECO:0000256" key="11">
    <source>
        <dbReference type="RuleBase" id="RU003658"/>
    </source>
</evidence>